<keyword evidence="2" id="KW-1185">Reference proteome</keyword>
<organism evidence="1 2">
    <name type="scientific">Anabaenopsis circularis NIES-21</name>
    <dbReference type="NCBI Taxonomy" id="1085406"/>
    <lineage>
        <taxon>Bacteria</taxon>
        <taxon>Bacillati</taxon>
        <taxon>Cyanobacteriota</taxon>
        <taxon>Cyanophyceae</taxon>
        <taxon>Nostocales</taxon>
        <taxon>Nodulariaceae</taxon>
        <taxon>Anabaenopsis</taxon>
    </lineage>
</organism>
<dbReference type="AlphaFoldDB" id="A0A1Z4GPF3"/>
<proteinExistence type="predicted"/>
<accession>A0A1Z4GPF3</accession>
<sequence>MLNSPLREEPRNQRAAVIPLKQESSLLDWLQSHGRLIARDVHEPDFSEEENEEISDFLGGEDGIADYLDDDDDEIAIEED</sequence>
<evidence type="ECO:0008006" key="3">
    <source>
        <dbReference type="Google" id="ProtNLM"/>
    </source>
</evidence>
<dbReference type="InterPro" id="IPR021481">
    <property type="entry name" value="DUF3134"/>
</dbReference>
<dbReference type="OrthoDB" id="542362at2"/>
<evidence type="ECO:0000313" key="1">
    <source>
        <dbReference type="EMBL" id="BAY19206.1"/>
    </source>
</evidence>
<gene>
    <name evidence="1" type="ORF">NIES21_50660</name>
</gene>
<evidence type="ECO:0000313" key="2">
    <source>
        <dbReference type="Proteomes" id="UP000218287"/>
    </source>
</evidence>
<dbReference type="Proteomes" id="UP000218287">
    <property type="component" value="Chromosome"/>
</dbReference>
<dbReference type="Pfam" id="PF11332">
    <property type="entry name" value="DUF3134"/>
    <property type="match status" value="1"/>
</dbReference>
<protein>
    <recommendedName>
        <fullName evidence="3">DUF3134 domain-containing protein</fullName>
    </recommendedName>
</protein>
<name>A0A1Z4GPF3_9CYAN</name>
<dbReference type="EMBL" id="AP018174">
    <property type="protein sequence ID" value="BAY19206.1"/>
    <property type="molecule type" value="Genomic_DNA"/>
</dbReference>
<reference evidence="1 2" key="1">
    <citation type="submission" date="2017-06" db="EMBL/GenBank/DDBJ databases">
        <title>Genome sequencing of cyanobaciteial culture collection at National Institute for Environmental Studies (NIES).</title>
        <authorList>
            <person name="Hirose Y."/>
            <person name="Shimura Y."/>
            <person name="Fujisawa T."/>
            <person name="Nakamura Y."/>
            <person name="Kawachi M."/>
        </authorList>
    </citation>
    <scope>NUCLEOTIDE SEQUENCE [LARGE SCALE GENOMIC DNA]</scope>
    <source>
        <strain evidence="1 2">NIES-21</strain>
    </source>
</reference>